<evidence type="ECO:0000256" key="1">
    <source>
        <dbReference type="SAM" id="Coils"/>
    </source>
</evidence>
<evidence type="ECO:0000256" key="2">
    <source>
        <dbReference type="SAM" id="Phobius"/>
    </source>
</evidence>
<dbReference type="Pfam" id="PF10779">
    <property type="entry name" value="XhlA"/>
    <property type="match status" value="1"/>
</dbReference>
<keyword evidence="2" id="KW-0472">Membrane</keyword>
<sequence>IVFFITLFIKFGGVKVENKICEERHKRIDEKISVHERRINNHSERLDIIERVNSRLEERLDGLIKQLASLNSTMKWFMGLLLGGIVSFFFYAVQQGLFK</sequence>
<gene>
    <name evidence="3" type="ORF">SAMN02745784_02053</name>
</gene>
<feature type="transmembrane region" description="Helical" evidence="2">
    <location>
        <begin position="76"/>
        <end position="93"/>
    </location>
</feature>
<dbReference type="STRING" id="1123404.SAMN02745784_02053"/>
<keyword evidence="4" id="KW-1185">Reference proteome</keyword>
<dbReference type="SUPFAM" id="SSF57997">
    <property type="entry name" value="Tropomyosin"/>
    <property type="match status" value="1"/>
</dbReference>
<dbReference type="EMBL" id="FQTY01000009">
    <property type="protein sequence ID" value="SHE86918.1"/>
    <property type="molecule type" value="Genomic_DNA"/>
</dbReference>
<evidence type="ECO:0000313" key="3">
    <source>
        <dbReference type="EMBL" id="SHE86918.1"/>
    </source>
</evidence>
<name>A0A1M4X087_9FIRM</name>
<evidence type="ECO:0000313" key="4">
    <source>
        <dbReference type="Proteomes" id="UP000184114"/>
    </source>
</evidence>
<keyword evidence="1" id="KW-0175">Coiled coil</keyword>
<protein>
    <submittedName>
        <fullName evidence="3">Haemolysin XhlA</fullName>
    </submittedName>
</protein>
<accession>A0A1M4X087</accession>
<keyword evidence="2" id="KW-0812">Transmembrane</keyword>
<keyword evidence="2" id="KW-1133">Transmembrane helix</keyword>
<dbReference type="AlphaFoldDB" id="A0A1M4X087"/>
<feature type="coiled-coil region" evidence="1">
    <location>
        <begin position="39"/>
        <end position="73"/>
    </location>
</feature>
<feature type="non-terminal residue" evidence="3">
    <location>
        <position position="1"/>
    </location>
</feature>
<dbReference type="Proteomes" id="UP000184114">
    <property type="component" value="Unassembled WGS sequence"/>
</dbReference>
<organism evidence="3 4">
    <name type="scientific">Tissierella praeacuta DSM 18095</name>
    <dbReference type="NCBI Taxonomy" id="1123404"/>
    <lineage>
        <taxon>Bacteria</taxon>
        <taxon>Bacillati</taxon>
        <taxon>Bacillota</taxon>
        <taxon>Tissierellia</taxon>
        <taxon>Tissierellales</taxon>
        <taxon>Tissierellaceae</taxon>
        <taxon>Tissierella</taxon>
    </lineage>
</organism>
<proteinExistence type="predicted"/>
<reference evidence="4" key="1">
    <citation type="submission" date="2016-11" db="EMBL/GenBank/DDBJ databases">
        <authorList>
            <person name="Varghese N."/>
            <person name="Submissions S."/>
        </authorList>
    </citation>
    <scope>NUCLEOTIDE SEQUENCE [LARGE SCALE GENOMIC DNA]</scope>
    <source>
        <strain evidence="4">DSM 18095</strain>
    </source>
</reference>
<dbReference type="InterPro" id="IPR019715">
    <property type="entry name" value="Haemolysin_XhlA"/>
</dbReference>